<gene>
    <name evidence="2" type="ORF">AAEO56_04310</name>
</gene>
<name>A0ABU9HU97_9FLAO</name>
<keyword evidence="2" id="KW-0560">Oxidoreductase</keyword>
<dbReference type="EC" id="1.-.-.-" evidence="2"/>
<dbReference type="Gene3D" id="3.30.9.10">
    <property type="entry name" value="D-Amino Acid Oxidase, subunit A, domain 2"/>
    <property type="match status" value="1"/>
</dbReference>
<dbReference type="GO" id="GO:0016491">
    <property type="term" value="F:oxidoreductase activity"/>
    <property type="evidence" value="ECO:0007669"/>
    <property type="project" value="UniProtKB-KW"/>
</dbReference>
<dbReference type="SUPFAM" id="SSF54373">
    <property type="entry name" value="FAD-linked reductases, C-terminal domain"/>
    <property type="match status" value="1"/>
</dbReference>
<dbReference type="PANTHER" id="PTHR13847">
    <property type="entry name" value="SARCOSINE DEHYDROGENASE-RELATED"/>
    <property type="match status" value="1"/>
</dbReference>
<dbReference type="Proteomes" id="UP001464555">
    <property type="component" value="Unassembled WGS sequence"/>
</dbReference>
<feature type="domain" description="FAD dependent oxidoreductase" evidence="1">
    <location>
        <begin position="3"/>
        <end position="326"/>
    </location>
</feature>
<dbReference type="EMBL" id="JBBYHR010000002">
    <property type="protein sequence ID" value="MEL1243475.1"/>
    <property type="molecule type" value="Genomic_DNA"/>
</dbReference>
<accession>A0ABU9HU97</accession>
<dbReference type="RefSeq" id="WP_341695794.1">
    <property type="nucleotide sequence ID" value="NZ_JBBYHR010000002.1"/>
</dbReference>
<comment type="caution">
    <text evidence="2">The sequence shown here is derived from an EMBL/GenBank/DDBJ whole genome shotgun (WGS) entry which is preliminary data.</text>
</comment>
<proteinExistence type="predicted"/>
<reference evidence="2 3" key="1">
    <citation type="submission" date="2024-04" db="EMBL/GenBank/DDBJ databases">
        <title>Flavobacterium sp. DGU11 16S ribosomal RNA gene Genome sequencing and assembly.</title>
        <authorList>
            <person name="Park S."/>
        </authorList>
    </citation>
    <scope>NUCLEOTIDE SEQUENCE [LARGE SCALE GENOMIC DNA]</scope>
    <source>
        <strain evidence="2 3">DGU11</strain>
    </source>
</reference>
<evidence type="ECO:0000313" key="2">
    <source>
        <dbReference type="EMBL" id="MEL1243475.1"/>
    </source>
</evidence>
<dbReference type="InterPro" id="IPR036188">
    <property type="entry name" value="FAD/NAD-bd_sf"/>
</dbReference>
<protein>
    <submittedName>
        <fullName evidence="2">FAD-binding oxidoreductase</fullName>
        <ecNumber evidence="2">1.-.-.-</ecNumber>
    </submittedName>
</protein>
<organism evidence="2 3">
    <name type="scientific">Flavobacterium arundinis</name>
    <dbReference type="NCBI Taxonomy" id="3139143"/>
    <lineage>
        <taxon>Bacteria</taxon>
        <taxon>Pseudomonadati</taxon>
        <taxon>Bacteroidota</taxon>
        <taxon>Flavobacteriia</taxon>
        <taxon>Flavobacteriales</taxon>
        <taxon>Flavobacteriaceae</taxon>
        <taxon>Flavobacterium</taxon>
    </lineage>
</organism>
<sequence length="350" mass="38910">MKDFIIIGGGLAGISFAETAYSNSRSFTVISNASQNSSLVAAGIYNPVILKRFSLPQDAPKHLEYMKPFYKRIEDRLGLKFDHSIPVYRKFASIEEQNDWYTAADKPMLEPFLSTTLEPSGYEYLPAPFGLGRVLHTGYVDTTVLIDGYHNSLMQSKAFLNETFDYNTLEVSADCVIYKGIEARHIVFAEGFGLHSNPYFKHLPLDGTKGELLVIRAPMLKVDAIVNAGVFILPVGGDIYKVGATYEWYDKTDTPTEGGKKELVEKLNELVTCDYEVISHLAGVRPTTKDRKALIGTHPEFKNVHLLNGLGTRGVMLGPAMAKELYDSIETGIPVPMEISLARFKNRKIA</sequence>
<dbReference type="InterPro" id="IPR006076">
    <property type="entry name" value="FAD-dep_OxRdtase"/>
</dbReference>
<keyword evidence="3" id="KW-1185">Reference proteome</keyword>
<evidence type="ECO:0000259" key="1">
    <source>
        <dbReference type="Pfam" id="PF01266"/>
    </source>
</evidence>
<dbReference type="Gene3D" id="3.50.50.60">
    <property type="entry name" value="FAD/NAD(P)-binding domain"/>
    <property type="match status" value="1"/>
</dbReference>
<evidence type="ECO:0000313" key="3">
    <source>
        <dbReference type="Proteomes" id="UP001464555"/>
    </source>
</evidence>
<dbReference type="SUPFAM" id="SSF51971">
    <property type="entry name" value="Nucleotide-binding domain"/>
    <property type="match status" value="1"/>
</dbReference>
<dbReference type="Pfam" id="PF01266">
    <property type="entry name" value="DAO"/>
    <property type="match status" value="1"/>
</dbReference>